<dbReference type="InterPro" id="IPR049052">
    <property type="entry name" value="nSTAND1"/>
</dbReference>
<protein>
    <submittedName>
        <fullName evidence="3">Uncharacterized protein</fullName>
    </submittedName>
</protein>
<dbReference type="InterPro" id="IPR024983">
    <property type="entry name" value="CHAT_dom"/>
</dbReference>
<sequence>MKKLVNLEFSDGDFHLGFGNNKFQVKTTDMRCNFKQTTITLPPAPDIPSTYEKWKQVYDWLTSSDTRGGFKKTQTNFSPSECNKLARNLHEELNQWLSPLQLQLNSVFKLSPDSEIHLLINTKNIISDATKDILHKLPWHELDYFLETNSLEAAICFNELKSISQTPQPEEKYIRRARIISIFGDNRDIDTKADEAILNKLKQRGGELIVLQQPQRPDLVKLWDEPCDILFYGGHSNTTRSYQSGVIYINSDDYLDLQEIRKTFRASVDKGLKLAIFNSCDGLGLARQLADLNLPYVIVWREPVPDEIAQKFLEYFLNSFTGGKSLFKSVREARDKLQELTKNTDIEKQIPGVSWLPIICQNTVDVPPTWKDMGGLTGKVPNCPYKGLSAFTEEDADFFFDRDEFIEKLVKAVNTKSLVPIIGASGSGKSSVVFAGLVPQLRNIGKVQIVSFRPGDNP</sequence>
<organism evidence="3 4">
    <name type="scientific">Calothrix parasitica NIES-267</name>
    <dbReference type="NCBI Taxonomy" id="1973488"/>
    <lineage>
        <taxon>Bacteria</taxon>
        <taxon>Bacillati</taxon>
        <taxon>Cyanobacteriota</taxon>
        <taxon>Cyanophyceae</taxon>
        <taxon>Nostocales</taxon>
        <taxon>Calotrichaceae</taxon>
        <taxon>Calothrix</taxon>
    </lineage>
</organism>
<keyword evidence="4" id="KW-1185">Reference proteome</keyword>
<evidence type="ECO:0000313" key="3">
    <source>
        <dbReference type="EMBL" id="BAY84593.1"/>
    </source>
</evidence>
<evidence type="ECO:0000259" key="1">
    <source>
        <dbReference type="Pfam" id="PF12770"/>
    </source>
</evidence>
<evidence type="ECO:0000259" key="2">
    <source>
        <dbReference type="Pfam" id="PF20703"/>
    </source>
</evidence>
<reference evidence="3 4" key="1">
    <citation type="submission" date="2017-06" db="EMBL/GenBank/DDBJ databases">
        <title>Genome sequencing of cyanobaciteial culture collection at National Institute for Environmental Studies (NIES).</title>
        <authorList>
            <person name="Hirose Y."/>
            <person name="Shimura Y."/>
            <person name="Fujisawa T."/>
            <person name="Nakamura Y."/>
            <person name="Kawachi M."/>
        </authorList>
    </citation>
    <scope>NUCLEOTIDE SEQUENCE [LARGE SCALE GENOMIC DNA]</scope>
    <source>
        <strain evidence="3 4">NIES-267</strain>
    </source>
</reference>
<feature type="domain" description="Novel STAND NTPase 1" evidence="2">
    <location>
        <begin position="384"/>
        <end position="458"/>
    </location>
</feature>
<name>A0A1Z4LTP0_9CYAN</name>
<dbReference type="OrthoDB" id="500003at2"/>
<proteinExistence type="predicted"/>
<dbReference type="AlphaFoldDB" id="A0A1Z4LTP0"/>
<dbReference type="Proteomes" id="UP000218418">
    <property type="component" value="Chromosome"/>
</dbReference>
<gene>
    <name evidence="3" type="ORF">NIES267_40890</name>
</gene>
<dbReference type="Pfam" id="PF12770">
    <property type="entry name" value="CHAT"/>
    <property type="match status" value="1"/>
</dbReference>
<dbReference type="Pfam" id="PF20703">
    <property type="entry name" value="nSTAND1"/>
    <property type="match status" value="1"/>
</dbReference>
<dbReference type="InterPro" id="IPR027417">
    <property type="entry name" value="P-loop_NTPase"/>
</dbReference>
<feature type="domain" description="CHAT" evidence="1">
    <location>
        <begin position="198"/>
        <end position="342"/>
    </location>
</feature>
<dbReference type="SUPFAM" id="SSF52540">
    <property type="entry name" value="P-loop containing nucleoside triphosphate hydrolases"/>
    <property type="match status" value="1"/>
</dbReference>
<dbReference type="EMBL" id="AP018227">
    <property type="protein sequence ID" value="BAY84593.1"/>
    <property type="molecule type" value="Genomic_DNA"/>
</dbReference>
<evidence type="ECO:0000313" key="4">
    <source>
        <dbReference type="Proteomes" id="UP000218418"/>
    </source>
</evidence>
<accession>A0A1Z4LTP0</accession>